<evidence type="ECO:0000313" key="2">
    <source>
        <dbReference type="Proteomes" id="UP000248887"/>
    </source>
</evidence>
<accession>A0A2W5QZJ9</accession>
<sequence>MNDKRAAFLSALIGQPWAHDRSCWHVAALVQATLFGRQLPHVDVPPDPSWRWMIDTIERHPEHANWAEVVAPLVGLVTAGDGALVALARVDRAAHIGVWLAAERLVIHCDQDFGIVAQDIATLRAGGWGRIRFYEPVTD</sequence>
<dbReference type="Proteomes" id="UP000248887">
    <property type="component" value="Unassembled WGS sequence"/>
</dbReference>
<protein>
    <recommendedName>
        <fullName evidence="3">NlpC/P60 domain-containing protein</fullName>
    </recommendedName>
</protein>
<name>A0A2W5QZJ9_ANCNO</name>
<evidence type="ECO:0000313" key="1">
    <source>
        <dbReference type="EMBL" id="PZQ82656.1"/>
    </source>
</evidence>
<dbReference type="EMBL" id="QFQD01000030">
    <property type="protein sequence ID" value="PZQ82656.1"/>
    <property type="molecule type" value="Genomic_DNA"/>
</dbReference>
<dbReference type="AlphaFoldDB" id="A0A2W5QZJ9"/>
<proteinExistence type="predicted"/>
<comment type="caution">
    <text evidence="1">The sequence shown here is derived from an EMBL/GenBank/DDBJ whole genome shotgun (WGS) entry which is preliminary data.</text>
</comment>
<reference evidence="1 2" key="1">
    <citation type="submission" date="2017-08" db="EMBL/GenBank/DDBJ databases">
        <title>Infants hospitalized years apart are colonized by the same room-sourced microbial strains.</title>
        <authorList>
            <person name="Brooks B."/>
            <person name="Olm M.R."/>
            <person name="Firek B.A."/>
            <person name="Baker R."/>
            <person name="Thomas B.C."/>
            <person name="Morowitz M.J."/>
            <person name="Banfield J.F."/>
        </authorList>
    </citation>
    <scope>NUCLEOTIDE SEQUENCE [LARGE SCALE GENOMIC DNA]</scope>
    <source>
        <strain evidence="1">S2_005_001_R2_27</strain>
    </source>
</reference>
<gene>
    <name evidence="1" type="ORF">DI549_10770</name>
</gene>
<organism evidence="1 2">
    <name type="scientific">Ancylobacter novellus</name>
    <name type="common">Thiobacillus novellus</name>
    <dbReference type="NCBI Taxonomy" id="921"/>
    <lineage>
        <taxon>Bacteria</taxon>
        <taxon>Pseudomonadati</taxon>
        <taxon>Pseudomonadota</taxon>
        <taxon>Alphaproteobacteria</taxon>
        <taxon>Hyphomicrobiales</taxon>
        <taxon>Xanthobacteraceae</taxon>
        <taxon>Ancylobacter</taxon>
    </lineage>
</organism>
<evidence type="ECO:0008006" key="3">
    <source>
        <dbReference type="Google" id="ProtNLM"/>
    </source>
</evidence>